<sequence length="226" mass="23147">MSTPNNSNDQQTPNQSESGRPDVVEITPEQIQNEVPVPPSTHTPVPPVPPAPARPGAPVTSQVTTQIVPTADAAATALAGAVGTAPAGTPAPTQPVQTEPIGMQAPAAPETPAAPTQPAPTVPTAPTVPAAPAAPTQPASVSTTLTIYVKTLTGKTVTIQVEHSDDKPATVADVKEKVQEKEGIPTVQQTLIFGGKQLANDNTLKSYDITDKKTLHLVLNLRGGSN</sequence>
<evidence type="ECO:0000313" key="3">
    <source>
        <dbReference type="EMBL" id="OCB91999.1"/>
    </source>
</evidence>
<dbReference type="PROSITE" id="PS50053">
    <property type="entry name" value="UBIQUITIN_2"/>
    <property type="match status" value="1"/>
</dbReference>
<dbReference type="SMART" id="SM00213">
    <property type="entry name" value="UBQ"/>
    <property type="match status" value="1"/>
</dbReference>
<dbReference type="OrthoDB" id="428577at2759"/>
<organism evidence="3 4">
    <name type="scientific">Sanghuangporus baumii</name>
    <name type="common">Phellinus baumii</name>
    <dbReference type="NCBI Taxonomy" id="108892"/>
    <lineage>
        <taxon>Eukaryota</taxon>
        <taxon>Fungi</taxon>
        <taxon>Dikarya</taxon>
        <taxon>Basidiomycota</taxon>
        <taxon>Agaricomycotina</taxon>
        <taxon>Agaricomycetes</taxon>
        <taxon>Hymenochaetales</taxon>
        <taxon>Hymenochaetaceae</taxon>
        <taxon>Sanghuangporus</taxon>
    </lineage>
</organism>
<dbReference type="Proteomes" id="UP000757232">
    <property type="component" value="Unassembled WGS sequence"/>
</dbReference>
<protein>
    <recommendedName>
        <fullName evidence="2">Ubiquitin-like domain-containing protein</fullName>
    </recommendedName>
</protein>
<feature type="region of interest" description="Disordered" evidence="1">
    <location>
        <begin position="1"/>
        <end position="65"/>
    </location>
</feature>
<evidence type="ECO:0000256" key="1">
    <source>
        <dbReference type="SAM" id="MobiDB-lite"/>
    </source>
</evidence>
<reference evidence="3" key="1">
    <citation type="submission" date="2016-06" db="EMBL/GenBank/DDBJ databases">
        <title>Draft Genome sequence of the fungus Inonotus baumii.</title>
        <authorList>
            <person name="Zhu H."/>
            <person name="Lin W."/>
        </authorList>
    </citation>
    <scope>NUCLEOTIDE SEQUENCE</scope>
    <source>
        <strain evidence="3">821</strain>
    </source>
</reference>
<dbReference type="InterPro" id="IPR029071">
    <property type="entry name" value="Ubiquitin-like_domsf"/>
</dbReference>
<accession>A0A9Q5NF80</accession>
<gene>
    <name evidence="3" type="ORF">A7U60_g682</name>
</gene>
<dbReference type="SUPFAM" id="SSF54236">
    <property type="entry name" value="Ubiquitin-like"/>
    <property type="match status" value="1"/>
</dbReference>
<feature type="compositionally biased region" description="Pro residues" evidence="1">
    <location>
        <begin position="36"/>
        <end position="55"/>
    </location>
</feature>
<evidence type="ECO:0000313" key="4">
    <source>
        <dbReference type="Proteomes" id="UP000757232"/>
    </source>
</evidence>
<feature type="compositionally biased region" description="Low complexity" evidence="1">
    <location>
        <begin position="83"/>
        <end position="96"/>
    </location>
</feature>
<dbReference type="InterPro" id="IPR050158">
    <property type="entry name" value="Ubiquitin_ubiquitin-like"/>
</dbReference>
<dbReference type="Pfam" id="PF00240">
    <property type="entry name" value="ubiquitin"/>
    <property type="match status" value="1"/>
</dbReference>
<feature type="compositionally biased region" description="Low complexity" evidence="1">
    <location>
        <begin position="124"/>
        <end position="139"/>
    </location>
</feature>
<name>A0A9Q5NF80_SANBA</name>
<dbReference type="InterPro" id="IPR000626">
    <property type="entry name" value="Ubiquitin-like_dom"/>
</dbReference>
<feature type="domain" description="Ubiquitin-like" evidence="2">
    <location>
        <begin position="145"/>
        <end position="224"/>
    </location>
</feature>
<dbReference type="EMBL" id="LNZH02000044">
    <property type="protein sequence ID" value="OCB91999.1"/>
    <property type="molecule type" value="Genomic_DNA"/>
</dbReference>
<dbReference type="PANTHER" id="PTHR10666">
    <property type="entry name" value="UBIQUITIN"/>
    <property type="match status" value="1"/>
</dbReference>
<feature type="region of interest" description="Disordered" evidence="1">
    <location>
        <begin position="83"/>
        <end position="139"/>
    </location>
</feature>
<comment type="caution">
    <text evidence="3">The sequence shown here is derived from an EMBL/GenBank/DDBJ whole genome shotgun (WGS) entry which is preliminary data.</text>
</comment>
<dbReference type="FunFam" id="3.10.20.90:FF:000211">
    <property type="entry name" value="Polyubiquitin 9"/>
    <property type="match status" value="1"/>
</dbReference>
<dbReference type="PRINTS" id="PR00348">
    <property type="entry name" value="UBIQUITIN"/>
</dbReference>
<evidence type="ECO:0000259" key="2">
    <source>
        <dbReference type="PROSITE" id="PS50053"/>
    </source>
</evidence>
<feature type="compositionally biased region" description="Low complexity" evidence="1">
    <location>
        <begin position="104"/>
        <end position="114"/>
    </location>
</feature>
<feature type="compositionally biased region" description="Polar residues" evidence="1">
    <location>
        <begin position="1"/>
        <end position="18"/>
    </location>
</feature>
<keyword evidence="4" id="KW-1185">Reference proteome</keyword>
<dbReference type="Gene3D" id="3.10.20.90">
    <property type="entry name" value="Phosphatidylinositol 3-kinase Catalytic Subunit, Chain A, domain 1"/>
    <property type="match status" value="1"/>
</dbReference>
<dbReference type="AlphaFoldDB" id="A0A9Q5NF80"/>
<proteinExistence type="predicted"/>
<dbReference type="InterPro" id="IPR019956">
    <property type="entry name" value="Ubiquitin_dom"/>
</dbReference>